<dbReference type="AlphaFoldDB" id="A0A0A2GSL7"/>
<dbReference type="RefSeq" id="WP_035324549.1">
    <property type="nucleotide sequence ID" value="NZ_CP015125.1"/>
</dbReference>
<proteinExistence type="predicted"/>
<organism evidence="1 2">
    <name type="scientific">Dokdonia donghaensis DSW-1</name>
    <dbReference type="NCBI Taxonomy" id="1300343"/>
    <lineage>
        <taxon>Bacteria</taxon>
        <taxon>Pseudomonadati</taxon>
        <taxon>Bacteroidota</taxon>
        <taxon>Flavobacteriia</taxon>
        <taxon>Flavobacteriales</taxon>
        <taxon>Flavobacteriaceae</taxon>
        <taxon>Dokdonia</taxon>
    </lineage>
</organism>
<dbReference type="KEGG" id="ddo:I597_2429"/>
<dbReference type="PATRIC" id="fig|1300343.5.peg.2452"/>
<evidence type="ECO:0000313" key="2">
    <source>
        <dbReference type="Proteomes" id="UP000030140"/>
    </source>
</evidence>
<dbReference type="Proteomes" id="UP000030140">
    <property type="component" value="Unassembled WGS sequence"/>
</dbReference>
<sequence length="323" mass="36498">MKKLLLLVLLISITSCDEGDVVSTETIAEEITRGAVLRTQEYINNDYLITDVQSDFHVVIEEQDLEDGDLLEEVEVYIQYIGNTSVTEALSTQEVLYDVLPASDFYEGEFGLPRYELNISFQEALSFVDLQLSDVAVKDQFIYRLNLKLTDGRNFTTGTSSSIIIAYDTFYSSPFLYTINVVSPIDDTAYTGVYAVESILDGPGPDGETFVDCYTVEITKGRSNTTRQFYAWHWRYHRGIEQKRRWEFNVVGDEIVFGKNQLSSPEGYCSSTAPILLGPDTENGSADIVDDTVFELWFVEGYLNFDGGCGFNTAPSRYRFTKQ</sequence>
<reference evidence="1 2" key="1">
    <citation type="submission" date="2014-10" db="EMBL/GenBank/DDBJ databases">
        <title>Draft genome sequence of the proteorhodopsin-containing marine bacterium Dokdonia donghaensis.</title>
        <authorList>
            <person name="Gomez-Consarnau L."/>
            <person name="Gonzalez J.M."/>
            <person name="Riedel T."/>
            <person name="Jaenicke S."/>
            <person name="Wagner-Doebler I."/>
            <person name="Fuhrman J.A."/>
        </authorList>
    </citation>
    <scope>NUCLEOTIDE SEQUENCE [LARGE SCALE GENOMIC DNA]</scope>
    <source>
        <strain evidence="1 2">DSW-1</strain>
    </source>
</reference>
<comment type="caution">
    <text evidence="1">The sequence shown here is derived from an EMBL/GenBank/DDBJ whole genome shotgun (WGS) entry which is preliminary data.</text>
</comment>
<dbReference type="OrthoDB" id="820612at2"/>
<dbReference type="EMBL" id="JSAQ01000001">
    <property type="protein sequence ID" value="KGO05483.1"/>
    <property type="molecule type" value="Genomic_DNA"/>
</dbReference>
<keyword evidence="2" id="KW-1185">Reference proteome</keyword>
<protein>
    <submittedName>
        <fullName evidence="1">Uncharacterized protein</fullName>
    </submittedName>
</protein>
<name>A0A0A2GSL7_9FLAO</name>
<evidence type="ECO:0000313" key="1">
    <source>
        <dbReference type="EMBL" id="KGO05483.1"/>
    </source>
</evidence>
<dbReference type="PROSITE" id="PS51257">
    <property type="entry name" value="PROKAR_LIPOPROTEIN"/>
    <property type="match status" value="1"/>
</dbReference>
<gene>
    <name evidence="1" type="ORF">NV36_00555</name>
</gene>
<accession>A0A0A2GSL7</accession>